<protein>
    <submittedName>
        <fullName evidence="6">WD40 repeat-like protein</fullName>
    </submittedName>
</protein>
<feature type="repeat" description="WD" evidence="3">
    <location>
        <begin position="273"/>
        <end position="314"/>
    </location>
</feature>
<keyword evidence="1 3" id="KW-0853">WD repeat</keyword>
<dbReference type="Pfam" id="PF23798">
    <property type="entry name" value="Beta-prop_SPT8"/>
    <property type="match status" value="2"/>
</dbReference>
<feature type="compositionally biased region" description="Pro residues" evidence="4">
    <location>
        <begin position="369"/>
        <end position="384"/>
    </location>
</feature>
<feature type="compositionally biased region" description="Acidic residues" evidence="4">
    <location>
        <begin position="405"/>
        <end position="418"/>
    </location>
</feature>
<feature type="compositionally biased region" description="Basic and acidic residues" evidence="4">
    <location>
        <begin position="78"/>
        <end position="89"/>
    </location>
</feature>
<feature type="region of interest" description="Disordered" evidence="4">
    <location>
        <begin position="356"/>
        <end position="463"/>
    </location>
</feature>
<feature type="domain" description="Transcription factor spt8 beta-propeller" evidence="5">
    <location>
        <begin position="143"/>
        <end position="331"/>
    </location>
</feature>
<evidence type="ECO:0000256" key="3">
    <source>
        <dbReference type="PROSITE-ProRule" id="PRU00221"/>
    </source>
</evidence>
<evidence type="ECO:0000313" key="6">
    <source>
        <dbReference type="EMBL" id="KAH8107051.1"/>
    </source>
</evidence>
<sequence>MSRSDTDDEGIDDPEFDRTTEGDDDIEEDILDALEGDLAAAAEENSDADDDSDTDDSDNGSDDDGDPDERPPPPVPVPHDHGVDGHDSLHPSVTPSKPPSPSRDYPADDPPTPPEHTPRPLSPARARIEALIADLRIPKSYTVEAICAIPQPVPTHSLAASACMTHLLTGSDDGYIRDYDIFAAANGKVFLTLPQRQHCGVMEGLMKAAQLKSWWENPVHRKVFTAPTEDIPVCPPYSLLMHSDALWALSGSDQGNINLFTVRHEPGRLVHVMNEHRGPVSSLAMEHDQKGFFSAGWDGEAFQWDLNTGSMVRNFRSHGSQLTVIAVRPLTNFHHWGGPPIEPAFYNMNPPKAEVPPPMPMDVEQPYQPVVPAPPVQIAPPLPPSIKRAPAQDDDAKSDASFDPLFDDEPDADGEPDEDNRYGPPNGTQTGGSGSIAYPSHMDRASQHQRSVSAAAAPKNAPPVLDPLSYSTYSADVLMVASIDGQIVLWDKRVHTPGRGVGRLWMSDKTPPWCVSACWSADGGQIYAGRRNGTIDVYDVRQMGMPAMGTPRILKTLRNPASSGVVSCVVAFPDTRHIACASSDNIRLWNVAEANEPDSFGKIKSGVQFKIIPGHHGGFISQMLIDRAARFLVSASSNRGWFGESTRTIFVHEIRHIH</sequence>
<evidence type="ECO:0000256" key="4">
    <source>
        <dbReference type="SAM" id="MobiDB-lite"/>
    </source>
</evidence>
<dbReference type="InterPro" id="IPR057544">
    <property type="entry name" value="Beta-prop_SPT8"/>
</dbReference>
<evidence type="ECO:0000313" key="7">
    <source>
        <dbReference type="Proteomes" id="UP000813824"/>
    </source>
</evidence>
<dbReference type="InterPro" id="IPR036322">
    <property type="entry name" value="WD40_repeat_dom_sf"/>
</dbReference>
<dbReference type="PROSITE" id="PS50082">
    <property type="entry name" value="WD_REPEATS_2"/>
    <property type="match status" value="1"/>
</dbReference>
<accession>A0A8K0V075</accession>
<dbReference type="SMART" id="SM00320">
    <property type="entry name" value="WD40"/>
    <property type="match status" value="7"/>
</dbReference>
<organism evidence="6 7">
    <name type="scientific">Cristinia sonorae</name>
    <dbReference type="NCBI Taxonomy" id="1940300"/>
    <lineage>
        <taxon>Eukaryota</taxon>
        <taxon>Fungi</taxon>
        <taxon>Dikarya</taxon>
        <taxon>Basidiomycota</taxon>
        <taxon>Agaricomycotina</taxon>
        <taxon>Agaricomycetes</taxon>
        <taxon>Agaricomycetidae</taxon>
        <taxon>Agaricales</taxon>
        <taxon>Pleurotineae</taxon>
        <taxon>Stephanosporaceae</taxon>
        <taxon>Cristinia</taxon>
    </lineage>
</organism>
<feature type="region of interest" description="Disordered" evidence="4">
    <location>
        <begin position="1"/>
        <end position="123"/>
    </location>
</feature>
<keyword evidence="2" id="KW-0677">Repeat</keyword>
<dbReference type="AlphaFoldDB" id="A0A8K0V075"/>
<dbReference type="InterPro" id="IPR015943">
    <property type="entry name" value="WD40/YVTN_repeat-like_dom_sf"/>
</dbReference>
<feature type="compositionally biased region" description="Acidic residues" evidence="4">
    <location>
        <begin position="1"/>
        <end position="15"/>
    </location>
</feature>
<comment type="caution">
    <text evidence="6">The sequence shown here is derived from an EMBL/GenBank/DDBJ whole genome shotgun (WGS) entry which is preliminary data.</text>
</comment>
<evidence type="ECO:0000259" key="5">
    <source>
        <dbReference type="Pfam" id="PF23798"/>
    </source>
</evidence>
<keyword evidence="7" id="KW-1185">Reference proteome</keyword>
<evidence type="ECO:0000256" key="2">
    <source>
        <dbReference type="ARBA" id="ARBA00022737"/>
    </source>
</evidence>
<reference evidence="6" key="1">
    <citation type="journal article" date="2021" name="New Phytol.">
        <title>Evolutionary innovations through gain and loss of genes in the ectomycorrhizal Boletales.</title>
        <authorList>
            <person name="Wu G."/>
            <person name="Miyauchi S."/>
            <person name="Morin E."/>
            <person name="Kuo A."/>
            <person name="Drula E."/>
            <person name="Varga T."/>
            <person name="Kohler A."/>
            <person name="Feng B."/>
            <person name="Cao Y."/>
            <person name="Lipzen A."/>
            <person name="Daum C."/>
            <person name="Hundley H."/>
            <person name="Pangilinan J."/>
            <person name="Johnson J."/>
            <person name="Barry K."/>
            <person name="LaButti K."/>
            <person name="Ng V."/>
            <person name="Ahrendt S."/>
            <person name="Min B."/>
            <person name="Choi I.G."/>
            <person name="Park H."/>
            <person name="Plett J.M."/>
            <person name="Magnuson J."/>
            <person name="Spatafora J.W."/>
            <person name="Nagy L.G."/>
            <person name="Henrissat B."/>
            <person name="Grigoriev I.V."/>
            <person name="Yang Z.L."/>
            <person name="Xu J."/>
            <person name="Martin F.M."/>
        </authorList>
    </citation>
    <scope>NUCLEOTIDE SEQUENCE</scope>
    <source>
        <strain evidence="6">KKN 215</strain>
    </source>
</reference>
<dbReference type="SUPFAM" id="SSF50978">
    <property type="entry name" value="WD40 repeat-like"/>
    <property type="match status" value="1"/>
</dbReference>
<dbReference type="EMBL" id="JAEVFJ010000002">
    <property type="protein sequence ID" value="KAH8107051.1"/>
    <property type="molecule type" value="Genomic_DNA"/>
</dbReference>
<name>A0A8K0V075_9AGAR</name>
<dbReference type="Gene3D" id="2.130.10.10">
    <property type="entry name" value="YVTN repeat-like/Quinoprotein amine dehydrogenase"/>
    <property type="match status" value="2"/>
</dbReference>
<evidence type="ECO:0000256" key="1">
    <source>
        <dbReference type="ARBA" id="ARBA00022574"/>
    </source>
</evidence>
<dbReference type="OrthoDB" id="10260946at2759"/>
<feature type="compositionally biased region" description="Acidic residues" evidence="4">
    <location>
        <begin position="44"/>
        <end position="67"/>
    </location>
</feature>
<feature type="compositionally biased region" description="Acidic residues" evidence="4">
    <location>
        <begin position="22"/>
        <end position="35"/>
    </location>
</feature>
<dbReference type="PANTHER" id="PTHR19848">
    <property type="entry name" value="WD40 REPEAT PROTEIN"/>
    <property type="match status" value="1"/>
</dbReference>
<feature type="compositionally biased region" description="Basic and acidic residues" evidence="4">
    <location>
        <begin position="390"/>
        <end position="400"/>
    </location>
</feature>
<dbReference type="Proteomes" id="UP000813824">
    <property type="component" value="Unassembled WGS sequence"/>
</dbReference>
<proteinExistence type="predicted"/>
<dbReference type="PANTHER" id="PTHR19848:SF8">
    <property type="entry name" value="F-BOX AND WD REPEAT DOMAIN CONTAINING 7"/>
    <property type="match status" value="1"/>
</dbReference>
<dbReference type="InterPro" id="IPR001680">
    <property type="entry name" value="WD40_rpt"/>
</dbReference>
<gene>
    <name evidence="6" type="ORF">BXZ70DRAFT_885109</name>
</gene>
<feature type="domain" description="Transcription factor spt8 beta-propeller" evidence="5">
    <location>
        <begin position="471"/>
        <end position="654"/>
    </location>
</feature>